<sequence length="73" mass="8555">MEEFPSTVTLQQFLLIFVRQCYQPEAPELFSLNRCISQINAKCSSEGLLESASSRWLTRRLAIKRIVHVMPWR</sequence>
<dbReference type="AlphaFoldDB" id="A0AAW3MIZ4"/>
<dbReference type="EMBL" id="LPBJ01000126">
    <property type="protein sequence ID" value="KVP83838.1"/>
    <property type="molecule type" value="Genomic_DNA"/>
</dbReference>
<organism evidence="1 2">
    <name type="scientific">Burkholderia ubonensis</name>
    <dbReference type="NCBI Taxonomy" id="101571"/>
    <lineage>
        <taxon>Bacteria</taxon>
        <taxon>Pseudomonadati</taxon>
        <taxon>Pseudomonadota</taxon>
        <taxon>Betaproteobacteria</taxon>
        <taxon>Burkholderiales</taxon>
        <taxon>Burkholderiaceae</taxon>
        <taxon>Burkholderia</taxon>
        <taxon>Burkholderia cepacia complex</taxon>
    </lineage>
</organism>
<accession>A0AAW3MIZ4</accession>
<comment type="caution">
    <text evidence="1">The sequence shown here is derived from an EMBL/GenBank/DDBJ whole genome shotgun (WGS) entry which is preliminary data.</text>
</comment>
<protein>
    <submittedName>
        <fullName evidence="1">Uncharacterized protein</fullName>
    </submittedName>
</protein>
<gene>
    <name evidence="1" type="ORF">WJ96_03255</name>
</gene>
<evidence type="ECO:0000313" key="1">
    <source>
        <dbReference type="EMBL" id="KVP83838.1"/>
    </source>
</evidence>
<keyword evidence="2" id="KW-1185">Reference proteome</keyword>
<name>A0AAW3MIZ4_9BURK</name>
<reference evidence="1 2" key="1">
    <citation type="submission" date="2015-11" db="EMBL/GenBank/DDBJ databases">
        <title>Expanding the genomic diversity of Burkholderia species for the development of highly accurate diagnostics.</title>
        <authorList>
            <person name="Sahl J."/>
            <person name="Keim P."/>
            <person name="Wagner D."/>
        </authorList>
    </citation>
    <scope>NUCLEOTIDE SEQUENCE [LARGE SCALE GENOMIC DNA]</scope>
    <source>
        <strain evidence="1 2">MSMB1808WGS</strain>
    </source>
</reference>
<dbReference type="Proteomes" id="UP000056453">
    <property type="component" value="Unassembled WGS sequence"/>
</dbReference>
<evidence type="ECO:0000313" key="2">
    <source>
        <dbReference type="Proteomes" id="UP000056453"/>
    </source>
</evidence>
<proteinExistence type="predicted"/>